<evidence type="ECO:0000313" key="2">
    <source>
        <dbReference type="EMBL" id="KAK3252053.1"/>
    </source>
</evidence>
<reference evidence="2 3" key="1">
    <citation type="journal article" date="2015" name="Genome Biol. Evol.">
        <title>Comparative Genomics of a Bacterivorous Green Alga Reveals Evolutionary Causalities and Consequences of Phago-Mixotrophic Mode of Nutrition.</title>
        <authorList>
            <person name="Burns J.A."/>
            <person name="Paasch A."/>
            <person name="Narechania A."/>
            <person name="Kim E."/>
        </authorList>
    </citation>
    <scope>NUCLEOTIDE SEQUENCE [LARGE SCALE GENOMIC DNA]</scope>
    <source>
        <strain evidence="2 3">PLY_AMNH</strain>
    </source>
</reference>
<evidence type="ECO:0000256" key="1">
    <source>
        <dbReference type="SAM" id="MobiDB-lite"/>
    </source>
</evidence>
<feature type="region of interest" description="Disordered" evidence="1">
    <location>
        <begin position="312"/>
        <end position="341"/>
    </location>
</feature>
<dbReference type="EMBL" id="LGRX02025641">
    <property type="protein sequence ID" value="KAK3252053.1"/>
    <property type="molecule type" value="Genomic_DNA"/>
</dbReference>
<protein>
    <submittedName>
        <fullName evidence="2">Uncharacterized protein</fullName>
    </submittedName>
</protein>
<feature type="compositionally biased region" description="Pro residues" evidence="1">
    <location>
        <begin position="313"/>
        <end position="337"/>
    </location>
</feature>
<name>A0AAE0F527_9CHLO</name>
<dbReference type="AlphaFoldDB" id="A0AAE0F527"/>
<sequence>MHDAVEAETNPLTRLHLDGYTTFHLRLPTLVSEASNKLLCVCCFPQSLHERAFVGKHVDPEDLARLLEADRERPLAVYVHGNAESVHSWGVAPTEANTGGHARFSGIGVVNSRGVHVEPVMYHYNRNVTGDSSDPYSYASHLDVTSLNDHTFEDYLYLWPSWTQPVLYVDLLTPEALRSVTLHSQGEFPAAGLLVASDDGVTWRAVSNWTAASSDTEVRANVTDVSSKRYEIPNHRFSLYDYPPEEDSLRDEFEKTRFLENYRDGEGRSLMVTFDPVVTTDAIFFGIRDAYASVPTVIMELRIFATEYVGPTLSPPPSPPSSPSPPPAPPRMPPTPPSLLTLPRVGVRSLSTSNWYVFGRGDVDTTTNEYRYGYKARLETTDFPADWDRHNGIMSEPDEELARAFNTKNQDDSTGFTFVYFTILAAGVPYDASNRWGMTRRGGCGLTDGDRDVFWLGQIAVTPGRAASAYPYVYFYTGFGSADSDQAFYNDMHTSYNDGYYEQDHFDGLQGSAQMFAVTYKQKKLRVYIGYNDTFEEIPNSANDFSNQNWNYWPTWDRASFSCGFDYNRFDVGSYPYNNLILFNRSLDEGELSRIYKEEGFAGTEDPLLQDVLAWYPMHTENWWEDVSGNGRHMVVGARVVGLCVVGGVVDGAAVVGDRVVGLSEEGGVVDGARVDGARVGDELGVLVVGVRVLGATVVGDRVVGLSEEGGVVDGDRVDGVRVGASVGSFVTGEVVGDRAGETVGGDTGERVGESVGDETGERVGPTDGAAVMGESVGTLVGETEGARVMGDVVGPFVGLVDGDEVGSAVVGARVVGAAVGGKVVGAALGVRVGETVGFSVGPVVGLRVGTCVVGESVVGDLVGRSVGVLVGLRVGTRVVGESVVGDLVGRSVGVSVGVAVGEYVEGERVGGTDGERVVGALVGVIVGVVVGLRVGVEELGEAVTVIVGVVVGFRVGVEELGEAVTVIVGVVVGFRVGVEELGEAVTVNVGAVVGRRVVGARVGDFVAVRVGLAVVSVGAVEARPTLGEGVTDCVGLALGVTVGDVVGAEELGVIVGGVVGAEELGETVGGVVGAEELGETVGDVVGAEELGETVGGVVGAEELGETVGDVVGAEELGEAVGCVVVGWLRHSSLAAVVGESEEVGFVVVGGSVSDDAMRLGATVGKGCVGPLVGDACGGCVVGDAVVGLFVGTTVVGCVVNVGFAVG</sequence>
<organism evidence="2 3">
    <name type="scientific">Cymbomonas tetramitiformis</name>
    <dbReference type="NCBI Taxonomy" id="36881"/>
    <lineage>
        <taxon>Eukaryota</taxon>
        <taxon>Viridiplantae</taxon>
        <taxon>Chlorophyta</taxon>
        <taxon>Pyramimonadophyceae</taxon>
        <taxon>Pyramimonadales</taxon>
        <taxon>Pyramimonadaceae</taxon>
        <taxon>Cymbomonas</taxon>
    </lineage>
</organism>
<comment type="caution">
    <text evidence="2">The sequence shown here is derived from an EMBL/GenBank/DDBJ whole genome shotgun (WGS) entry which is preliminary data.</text>
</comment>
<keyword evidence="3" id="KW-1185">Reference proteome</keyword>
<evidence type="ECO:0000313" key="3">
    <source>
        <dbReference type="Proteomes" id="UP001190700"/>
    </source>
</evidence>
<accession>A0AAE0F527</accession>
<dbReference type="Proteomes" id="UP001190700">
    <property type="component" value="Unassembled WGS sequence"/>
</dbReference>
<proteinExistence type="predicted"/>
<gene>
    <name evidence="2" type="ORF">CYMTET_38611</name>
</gene>
<feature type="region of interest" description="Disordered" evidence="1">
    <location>
        <begin position="739"/>
        <end position="769"/>
    </location>
</feature>